<evidence type="ECO:0000313" key="6">
    <source>
        <dbReference type="EMBL" id="MCT7315859.1"/>
    </source>
</evidence>
<dbReference type="SUPFAM" id="SSF48498">
    <property type="entry name" value="Tetracyclin repressor-like, C-terminal domain"/>
    <property type="match status" value="1"/>
</dbReference>
<dbReference type="InterPro" id="IPR036271">
    <property type="entry name" value="Tet_transcr_reg_TetR-rel_C_sf"/>
</dbReference>
<dbReference type="EMBL" id="JAOCQJ010000002">
    <property type="protein sequence ID" value="MCT7315859.1"/>
    <property type="molecule type" value="Genomic_DNA"/>
</dbReference>
<accession>A0AAE3LAA0</accession>
<reference evidence="6" key="2">
    <citation type="submission" date="2023-02" db="EMBL/GenBank/DDBJ databases">
        <authorList>
            <person name="Lu C.-H."/>
        </authorList>
    </citation>
    <scope>NUCLEOTIDE SEQUENCE</scope>
    <source>
        <strain evidence="6">22TCCZM01-4</strain>
    </source>
</reference>
<feature type="domain" description="HTH tetR-type" evidence="5">
    <location>
        <begin position="6"/>
        <end position="66"/>
    </location>
</feature>
<dbReference type="Proteomes" id="UP001164374">
    <property type="component" value="Unassembled WGS sequence"/>
</dbReference>
<dbReference type="PANTHER" id="PTHR47506:SF1">
    <property type="entry name" value="HTH-TYPE TRANSCRIPTIONAL REGULATOR YJDC"/>
    <property type="match status" value="1"/>
</dbReference>
<feature type="DNA-binding region" description="H-T-H motif" evidence="4">
    <location>
        <begin position="29"/>
        <end position="48"/>
    </location>
</feature>
<dbReference type="GO" id="GO:0003677">
    <property type="term" value="F:DNA binding"/>
    <property type="evidence" value="ECO:0007669"/>
    <property type="project" value="UniProtKB-UniRule"/>
</dbReference>
<dbReference type="PANTHER" id="PTHR47506">
    <property type="entry name" value="TRANSCRIPTIONAL REGULATORY PROTEIN"/>
    <property type="match status" value="1"/>
</dbReference>
<keyword evidence="3" id="KW-0804">Transcription</keyword>
<dbReference type="Gene3D" id="1.10.357.10">
    <property type="entry name" value="Tetracycline Repressor, domain 2"/>
    <property type="match status" value="1"/>
</dbReference>
<comment type="caution">
    <text evidence="6">The sequence shown here is derived from an EMBL/GenBank/DDBJ whole genome shotgun (WGS) entry which is preliminary data.</text>
</comment>
<dbReference type="InterPro" id="IPR009057">
    <property type="entry name" value="Homeodomain-like_sf"/>
</dbReference>
<protein>
    <submittedName>
        <fullName evidence="6">TetR/AcrR family transcriptional regulator</fullName>
    </submittedName>
</protein>
<evidence type="ECO:0000256" key="2">
    <source>
        <dbReference type="ARBA" id="ARBA00023125"/>
    </source>
</evidence>
<keyword evidence="1" id="KW-0805">Transcription regulation</keyword>
<name>A0AAE3LAA0_9RALS</name>
<evidence type="ECO:0000259" key="5">
    <source>
        <dbReference type="PROSITE" id="PS50977"/>
    </source>
</evidence>
<dbReference type="SUPFAM" id="SSF46689">
    <property type="entry name" value="Homeodomain-like"/>
    <property type="match status" value="1"/>
</dbReference>
<dbReference type="Pfam" id="PF00440">
    <property type="entry name" value="TetR_N"/>
    <property type="match status" value="1"/>
</dbReference>
<evidence type="ECO:0000256" key="1">
    <source>
        <dbReference type="ARBA" id="ARBA00023015"/>
    </source>
</evidence>
<evidence type="ECO:0000256" key="3">
    <source>
        <dbReference type="ARBA" id="ARBA00023163"/>
    </source>
</evidence>
<dbReference type="PROSITE" id="PS50977">
    <property type="entry name" value="HTH_TETR_2"/>
    <property type="match status" value="1"/>
</dbReference>
<gene>
    <name evidence="6" type="ORF">N5I87_07560</name>
</gene>
<dbReference type="Pfam" id="PF16925">
    <property type="entry name" value="TetR_C_13"/>
    <property type="match status" value="1"/>
</dbReference>
<dbReference type="RefSeq" id="WP_260798871.1">
    <property type="nucleotide sequence ID" value="NZ_JAOCQJ010000002.1"/>
</dbReference>
<dbReference type="InterPro" id="IPR001647">
    <property type="entry name" value="HTH_TetR"/>
</dbReference>
<dbReference type="InterPro" id="IPR011075">
    <property type="entry name" value="TetR_C"/>
</dbReference>
<evidence type="ECO:0000313" key="7">
    <source>
        <dbReference type="Proteomes" id="UP001164374"/>
    </source>
</evidence>
<evidence type="ECO:0000256" key="4">
    <source>
        <dbReference type="PROSITE-ProRule" id="PRU00335"/>
    </source>
</evidence>
<proteinExistence type="predicted"/>
<dbReference type="PRINTS" id="PR00455">
    <property type="entry name" value="HTHTETR"/>
</dbReference>
<reference evidence="6" key="1">
    <citation type="journal article" date="2023" name="Front. Microbiol.">
        <title>Ralstonia chuxiongensis sp. nov., Ralstonia mojiangensis sp. nov., and Ralstonia soli sp. nov., isolated from tobacco fields, are three novel species in the family Burkholderiaceae.</title>
        <authorList>
            <person name="Lu C.H."/>
            <person name="Zhang Y.Y."/>
            <person name="Jiang N."/>
            <person name="Chen W."/>
            <person name="Shao X."/>
            <person name="Zhao Z.M."/>
            <person name="Lu W.L."/>
            <person name="Hu X."/>
            <person name="Xi Y.X."/>
            <person name="Zou S.Y."/>
            <person name="Wei Q.J."/>
            <person name="Lin Z.L."/>
            <person name="Gong L."/>
            <person name="Gai X.T."/>
            <person name="Zhang L.Q."/>
            <person name="Li J.Y."/>
            <person name="Jin Y."/>
            <person name="Xia Z.Y."/>
        </authorList>
    </citation>
    <scope>NUCLEOTIDE SEQUENCE</scope>
    <source>
        <strain evidence="6">22TCCZM01-4</strain>
    </source>
</reference>
<organism evidence="6 7">
    <name type="scientific">Ralstonia mojiangensis</name>
    <dbReference type="NCBI Taxonomy" id="2953895"/>
    <lineage>
        <taxon>Bacteria</taxon>
        <taxon>Pseudomonadati</taxon>
        <taxon>Pseudomonadota</taxon>
        <taxon>Betaproteobacteria</taxon>
        <taxon>Burkholderiales</taxon>
        <taxon>Burkholderiaceae</taxon>
        <taxon>Ralstonia</taxon>
    </lineage>
</organism>
<sequence>MNVELSPKAAEIVAHARSLLEAGGYNSFSYADISARVHISKASIHHHFPSKTELVRVVVARYREEAREGMAALEQQLADPLAELNAYADYWSTCIRGGTSSFCICAMLAMELPTIPSEIADEVRQHFQDLTAWLTTVLKKGKAKGQFHLQGSPAIEAKAFMAAVHGAMLAARGSDDPQTFETLVRLSIDKLTSAA</sequence>
<keyword evidence="2 4" id="KW-0238">DNA-binding</keyword>
<dbReference type="AlphaFoldDB" id="A0AAE3LAA0"/>